<evidence type="ECO:0000313" key="1">
    <source>
        <dbReference type="EMBL" id="KAK3283386.1"/>
    </source>
</evidence>
<accession>A0AAE0GTZ6</accession>
<dbReference type="Proteomes" id="UP001190700">
    <property type="component" value="Unassembled WGS sequence"/>
</dbReference>
<organism evidence="1 2">
    <name type="scientific">Cymbomonas tetramitiformis</name>
    <dbReference type="NCBI Taxonomy" id="36881"/>
    <lineage>
        <taxon>Eukaryota</taxon>
        <taxon>Viridiplantae</taxon>
        <taxon>Chlorophyta</taxon>
        <taxon>Pyramimonadophyceae</taxon>
        <taxon>Pyramimonadales</taxon>
        <taxon>Pyramimonadaceae</taxon>
        <taxon>Cymbomonas</taxon>
    </lineage>
</organism>
<name>A0AAE0GTZ6_9CHLO</name>
<evidence type="ECO:0000313" key="2">
    <source>
        <dbReference type="Proteomes" id="UP001190700"/>
    </source>
</evidence>
<proteinExistence type="predicted"/>
<dbReference type="AlphaFoldDB" id="A0AAE0GTZ6"/>
<keyword evidence="2" id="KW-1185">Reference proteome</keyword>
<comment type="caution">
    <text evidence="1">The sequence shown here is derived from an EMBL/GenBank/DDBJ whole genome shotgun (WGS) entry which is preliminary data.</text>
</comment>
<gene>
    <name evidence="1" type="ORF">CYMTET_8914</name>
</gene>
<dbReference type="EMBL" id="LGRX02002818">
    <property type="protein sequence ID" value="KAK3283386.1"/>
    <property type="molecule type" value="Genomic_DNA"/>
</dbReference>
<dbReference type="InterPro" id="IPR013320">
    <property type="entry name" value="ConA-like_dom_sf"/>
</dbReference>
<reference evidence="1 2" key="1">
    <citation type="journal article" date="2015" name="Genome Biol. Evol.">
        <title>Comparative Genomics of a Bacterivorous Green Alga Reveals Evolutionary Causalities and Consequences of Phago-Mixotrophic Mode of Nutrition.</title>
        <authorList>
            <person name="Burns J.A."/>
            <person name="Paasch A."/>
            <person name="Narechania A."/>
            <person name="Kim E."/>
        </authorList>
    </citation>
    <scope>NUCLEOTIDE SEQUENCE [LARGE SCALE GENOMIC DNA]</scope>
    <source>
        <strain evidence="1 2">PLY_AMNH</strain>
    </source>
</reference>
<sequence>MHYELVVPFRQVVQLELAVPLRQVVQLELVVPTQQVVLQLVVLQTTTIDFVLRKIAFERVTTIGQQAHRGEPRNTAAMGTKAANFAAIRIQHAVRQWLLREKLRRMKRPTRLRRQLLSDRLLFEKALLFGGLRLLNLLALSTFVILALVFSDDTDHKRGINHTLRFEFELDSIGEINDRGVFKEYLSNVSKRSKKLFAHSSEYFQKPEGEGELVGEFTKFDAPVRLTGVTRRMANTFTLIGWVKTSEQFQEGYLARQELDSYNQDLSCWGWHLSRLQGPGFHYGAHDFAETDPTLKAAFDSHSKKQVEIRLPNPAPIQPGVTMLLTVVVTHDTVLFYKNLEELGAVAISRPVVECTSSRGLLIGDGGLTLGQLRFYPTNLSMTDIEEIYTSGALLRDIARGAAMPSLGVSKVGTVCSSPELSVQQEEDDEDQIQESAARHILMAARVEAMKAGADEDAAQSALEVSPPLPFGSIAVNSTPVYDGVTGREYVALLPDAWRLAEPEGDLRERFFDPATMPGFNGTGVTFSFWYRSMEHPATGEGAGVKGGYLLVAQWRPERSRARETRSNWAIWVEQDRMWLQFITGRGDFEDQAQYYPFLDIPDDQKVDHRAWRHLAWQYDVFEDRFRFFLDGVPAYDMATPIPVSEIWASNHNLNYTLAVTVGHSQNSWNFPSTAEVADLRMYIGAPLSSEEVLALAQEPVPWRQCLSQEILDVGGWVDELDHSCAWYHGAKVRYPGVCSFSEAITNCPVTCSRVPRCFAPRHKDLPVYHIWNRIRRVEPSSSNGTLCLSDRLHRDQVLAECRSPNNVYAGYNTWDWTVRNDGDAPRVNLMDCEELALAIDSGCTFRAEEVDHFTRDIAAGQYDTPGSFTLHFWVKPLNEDSLSADGRFEPSIAFFSQLAPPLSPLSRVPLEALTYMHLYYCDTEQPDLGCGHSSGISDLALGKWTFLAYSFKNTSKAIMILEQQNLIFGTTQLSAGYHLSIYPDVPLFNSIELGPSMLMSPIALIPRALKAVELQELYYQNYAGMAARTGPRSTDQARLTSRIHVSKENYLPTTALVAPPIVLQKRAQAAEECPYDFSNRWLRRQHDRTRAVLCSYPNQCSEEVLTQPNALISCPGAQNVDTYFGLNATSFRFPYRALKASSEETAKGSQLVTWTEIET</sequence>
<evidence type="ECO:0008006" key="3">
    <source>
        <dbReference type="Google" id="ProtNLM"/>
    </source>
</evidence>
<dbReference type="SUPFAM" id="SSF49899">
    <property type="entry name" value="Concanavalin A-like lectins/glucanases"/>
    <property type="match status" value="1"/>
</dbReference>
<dbReference type="Gene3D" id="2.60.120.200">
    <property type="match status" value="1"/>
</dbReference>
<protein>
    <recommendedName>
        <fullName evidence="3">Concanavalin A-like lectin/glucanase domain</fullName>
    </recommendedName>
</protein>
<dbReference type="PROSITE" id="PS50096">
    <property type="entry name" value="IQ"/>
    <property type="match status" value="1"/>
</dbReference>